<evidence type="ECO:0000313" key="7">
    <source>
        <dbReference type="Proteomes" id="UP000270094"/>
    </source>
</evidence>
<feature type="compositionally biased region" description="Polar residues" evidence="4">
    <location>
        <begin position="348"/>
        <end position="364"/>
    </location>
</feature>
<dbReference type="InterPro" id="IPR002223">
    <property type="entry name" value="Kunitz_BPTI"/>
</dbReference>
<evidence type="ECO:0000256" key="2">
    <source>
        <dbReference type="ARBA" id="ARBA00022900"/>
    </source>
</evidence>
<evidence type="ECO:0000256" key="3">
    <source>
        <dbReference type="ARBA" id="ARBA00023157"/>
    </source>
</evidence>
<evidence type="ECO:0000313" key="6">
    <source>
        <dbReference type="EMBL" id="VDM76328.1"/>
    </source>
</evidence>
<dbReference type="CDD" id="cd21630">
    <property type="entry name" value="Kunitz_TAP-like"/>
    <property type="match status" value="2"/>
</dbReference>
<feature type="region of interest" description="Disordered" evidence="4">
    <location>
        <begin position="207"/>
        <end position="239"/>
    </location>
</feature>
<accession>A0A3P7LB38</accession>
<dbReference type="Pfam" id="PF00014">
    <property type="entry name" value="Kunitz_BPTI"/>
    <property type="match status" value="3"/>
</dbReference>
<feature type="region of interest" description="Disordered" evidence="4">
    <location>
        <begin position="585"/>
        <end position="612"/>
    </location>
</feature>
<name>A0A3P7LB38_STRVU</name>
<dbReference type="GO" id="GO:0005615">
    <property type="term" value="C:extracellular space"/>
    <property type="evidence" value="ECO:0007669"/>
    <property type="project" value="TreeGrafter"/>
</dbReference>
<dbReference type="InterPro" id="IPR050098">
    <property type="entry name" value="TFPI/VKTCI-like"/>
</dbReference>
<protein>
    <recommendedName>
        <fullName evidence="5">BPTI/Kunitz inhibitor domain-containing protein</fullName>
    </recommendedName>
</protein>
<dbReference type="EMBL" id="UYYB01096775">
    <property type="protein sequence ID" value="VDM76328.1"/>
    <property type="molecule type" value="Genomic_DNA"/>
</dbReference>
<feature type="domain" description="BPTI/Kunitz inhibitor" evidence="5">
    <location>
        <begin position="20"/>
        <end position="77"/>
    </location>
</feature>
<dbReference type="PANTHER" id="PTHR10083">
    <property type="entry name" value="KUNITZ-TYPE PROTEASE INHIBITOR-RELATED"/>
    <property type="match status" value="1"/>
</dbReference>
<organism evidence="6 7">
    <name type="scientific">Strongylus vulgaris</name>
    <name type="common">Blood worm</name>
    <dbReference type="NCBI Taxonomy" id="40348"/>
    <lineage>
        <taxon>Eukaryota</taxon>
        <taxon>Metazoa</taxon>
        <taxon>Ecdysozoa</taxon>
        <taxon>Nematoda</taxon>
        <taxon>Chromadorea</taxon>
        <taxon>Rhabditida</taxon>
        <taxon>Rhabditina</taxon>
        <taxon>Rhabditomorpha</taxon>
        <taxon>Strongyloidea</taxon>
        <taxon>Strongylidae</taxon>
        <taxon>Strongylus</taxon>
    </lineage>
</organism>
<dbReference type="OrthoDB" id="4473401at2759"/>
<dbReference type="Proteomes" id="UP000270094">
    <property type="component" value="Unassembled WGS sequence"/>
</dbReference>
<dbReference type="SUPFAM" id="SSF57362">
    <property type="entry name" value="BPTI-like"/>
    <property type="match status" value="4"/>
</dbReference>
<evidence type="ECO:0000256" key="4">
    <source>
        <dbReference type="SAM" id="MobiDB-lite"/>
    </source>
</evidence>
<feature type="domain" description="BPTI/Kunitz inhibitor" evidence="5">
    <location>
        <begin position="102"/>
        <end position="162"/>
    </location>
</feature>
<dbReference type="PROSITE" id="PS50279">
    <property type="entry name" value="BPTI_KUNITZ_2"/>
    <property type="match status" value="4"/>
</dbReference>
<evidence type="ECO:0000256" key="1">
    <source>
        <dbReference type="ARBA" id="ARBA00022690"/>
    </source>
</evidence>
<keyword evidence="2" id="KW-0722">Serine protease inhibitor</keyword>
<dbReference type="PANTHER" id="PTHR10083:SF374">
    <property type="entry name" value="BPTI_KUNITZ INHIBITOR DOMAIN-CONTAINING PROTEIN"/>
    <property type="match status" value="1"/>
</dbReference>
<feature type="region of interest" description="Disordered" evidence="4">
    <location>
        <begin position="340"/>
        <end position="371"/>
    </location>
</feature>
<sequence>MCKTAFIYPERCDTTFSDSCNDPFDVRYTEEDCNHGEQELRYYYDNETRLCRQFFYGGCIGVSRNIFTIAQICETLCAEGRKALELDHVTTEISTLGISEECMEPFDEVLRLECIDASWIERFYWNEEKTECEPFWYDSSCDEKNVSGKNFFNTLQSCQVACHEETAPKQPGLPADQEIVQVTVPDRLLETYGDVVAKTTLDKKMFPPEDPFGLLQRRKPSEEKPSPAPAPSPTPRQEISNFIAKTSVEPFDKEKFMEEFKKRLTALPEWYKKTVTDTQSTNISESFEVGKSAKSQTPLFDVFSQSTQKFDKQKFREEFKKKLTALPEWYKKTVTDRESLDVSEKNGAGTSSKLSPAQTTATPKTSHKIGSEKFDKQKFMEEFKKKLTALPSGFTPRSGADLPPISLKFTHQPFTLPPSFFEEEQTAKPTSQKPPKHSKLMEIKSGMVPDLPVKKPALTEEMEDKVVATSNEKVVVPEDKDVYTIQKTLAEMSRPKDLCDEPLNPKLEEDCNNENWELRWFFNKERGACKSFWYGGCESDARNFFGDIKSCKKTCGHKYPINPDSLKPQYFVNPRTLTRNVDVQRNSSESAEAPEQENHENRTETSTPGIAIKPKATTAKTTKAAKTKSTSPLKITTRKVATATPAPSQKTITDFERKVDTAPKLEPMATEMTFEITNATKVTKAMKPSSILSDSGSMEADICNQGYDPKWDEDCANDNWIVRAYYEPKKNGCKRIWWGGCITENKNLWMNLAECQKACAHKIQTVSAPFSPMSSGPTDPSSINASEIFHSNMSNIAADDPLAHSDPPQAPFTVVHPRDSRATTRVARLAFHSDLDKQLAAVKRKKENREDFAYSSAVNHPVTIACMFLPLLLL</sequence>
<dbReference type="AlphaFoldDB" id="A0A3P7LB38"/>
<dbReference type="InterPro" id="IPR036880">
    <property type="entry name" value="Kunitz_BPTI_sf"/>
</dbReference>
<evidence type="ECO:0000259" key="5">
    <source>
        <dbReference type="PROSITE" id="PS50279"/>
    </source>
</evidence>
<gene>
    <name evidence="6" type="ORF">SVUK_LOCUS11326</name>
</gene>
<feature type="domain" description="BPTI/Kunitz inhibitor" evidence="5">
    <location>
        <begin position="703"/>
        <end position="759"/>
    </location>
</feature>
<keyword evidence="7" id="KW-1185">Reference proteome</keyword>
<proteinExistence type="predicted"/>
<dbReference type="CDD" id="cd00109">
    <property type="entry name" value="Kunitz-type"/>
    <property type="match status" value="1"/>
</dbReference>
<dbReference type="Gene3D" id="4.10.410.10">
    <property type="entry name" value="Pancreatic trypsin inhibitor Kunitz domain"/>
    <property type="match status" value="4"/>
</dbReference>
<keyword evidence="1" id="KW-0646">Protease inhibitor</keyword>
<dbReference type="SMART" id="SM00131">
    <property type="entry name" value="KU"/>
    <property type="match status" value="4"/>
</dbReference>
<reference evidence="6 7" key="1">
    <citation type="submission" date="2018-11" db="EMBL/GenBank/DDBJ databases">
        <authorList>
            <consortium name="Pathogen Informatics"/>
        </authorList>
    </citation>
    <scope>NUCLEOTIDE SEQUENCE [LARGE SCALE GENOMIC DNA]</scope>
</reference>
<feature type="domain" description="BPTI/Kunitz inhibitor" evidence="5">
    <location>
        <begin position="499"/>
        <end position="555"/>
    </location>
</feature>
<dbReference type="GO" id="GO:0004867">
    <property type="term" value="F:serine-type endopeptidase inhibitor activity"/>
    <property type="evidence" value="ECO:0007669"/>
    <property type="project" value="UniProtKB-KW"/>
</dbReference>
<dbReference type="FunFam" id="4.10.410.10:FF:000028">
    <property type="entry name" value="CBN-MEC-1 protein"/>
    <property type="match status" value="1"/>
</dbReference>
<keyword evidence="3" id="KW-1015">Disulfide bond</keyword>